<keyword evidence="3" id="KW-1185">Reference proteome</keyword>
<name>A0A6M1RCN0_9BACT</name>
<evidence type="ECO:0000259" key="1">
    <source>
        <dbReference type="Pfam" id="PF06439"/>
    </source>
</evidence>
<dbReference type="InterPro" id="IPR010496">
    <property type="entry name" value="AL/BT2_dom"/>
</dbReference>
<feature type="domain" description="3-keto-alpha-glucoside-1,2-lyase/3-keto-2-hydroxy-glucal hydratase" evidence="1">
    <location>
        <begin position="239"/>
        <end position="436"/>
    </location>
</feature>
<dbReference type="GO" id="GO:0016787">
    <property type="term" value="F:hydrolase activity"/>
    <property type="evidence" value="ECO:0007669"/>
    <property type="project" value="InterPro"/>
</dbReference>
<protein>
    <submittedName>
        <fullName evidence="2">DUF1080 domain-containing protein</fullName>
    </submittedName>
</protein>
<dbReference type="EMBL" id="JAAKYA010000004">
    <property type="protein sequence ID" value="NGO37798.1"/>
    <property type="molecule type" value="Genomic_DNA"/>
</dbReference>
<feature type="domain" description="3-keto-alpha-glucoside-1,2-lyase/3-keto-2-hydroxy-glucal hydratase" evidence="1">
    <location>
        <begin position="39"/>
        <end position="227"/>
    </location>
</feature>
<proteinExistence type="predicted"/>
<comment type="caution">
    <text evidence="2">The sequence shown here is derived from an EMBL/GenBank/DDBJ whole genome shotgun (WGS) entry which is preliminary data.</text>
</comment>
<evidence type="ECO:0000313" key="2">
    <source>
        <dbReference type="EMBL" id="NGO37798.1"/>
    </source>
</evidence>
<reference evidence="2 3" key="1">
    <citation type="submission" date="2020-02" db="EMBL/GenBank/DDBJ databases">
        <title>Draft genome sequence of Limisphaera ngatamarikiensis NGM72.4T, a thermophilic Verrucomicrobia grouped in subdivision 3.</title>
        <authorList>
            <person name="Carere C.R."/>
            <person name="Steen J."/>
            <person name="Hugenholtz P."/>
            <person name="Stott M.B."/>
        </authorList>
    </citation>
    <scope>NUCLEOTIDE SEQUENCE [LARGE SCALE GENOMIC DNA]</scope>
    <source>
        <strain evidence="2 3">NGM72.4</strain>
    </source>
</reference>
<accession>A0A6M1RCN0</accession>
<dbReference type="Proteomes" id="UP000477311">
    <property type="component" value="Unassembled WGS sequence"/>
</dbReference>
<gene>
    <name evidence="2" type="ORF">G4L39_00045</name>
</gene>
<dbReference type="Pfam" id="PF06439">
    <property type="entry name" value="3keto-disac_hyd"/>
    <property type="match status" value="2"/>
</dbReference>
<organism evidence="2 3">
    <name type="scientific">Limisphaera ngatamarikiensis</name>
    <dbReference type="NCBI Taxonomy" id="1324935"/>
    <lineage>
        <taxon>Bacteria</taxon>
        <taxon>Pseudomonadati</taxon>
        <taxon>Verrucomicrobiota</taxon>
        <taxon>Verrucomicrobiia</taxon>
        <taxon>Limisphaerales</taxon>
        <taxon>Limisphaeraceae</taxon>
        <taxon>Limisphaera</taxon>
    </lineage>
</organism>
<evidence type="ECO:0000313" key="3">
    <source>
        <dbReference type="Proteomes" id="UP000477311"/>
    </source>
</evidence>
<sequence>MNPDDQKSWGWWWPVRITLGAVLWVVARVWAAEPADEPGFVPLFDGRSLAGWQVVDGAPDGYEVRDGLLVCTERGGKLYTTREYADFVLRFEFRLPEGANNGVAVRAPQGGDPAYVGMEIQILEETAALKGKWGRLRPEQFHGSVYDVAAARQGALKPPGQWNTEEIRVEGRRVRVQVNGREVLDVDLNQVRDPAVLRKHPGLFRDRGYIGFLGHGDRVEFRNIRLKELAVSAAQKRAGFASLWNGRDLEGWRGWVDPRKAAQMTAEALAAARAEADELMRRNWRVEEGALVYRGQGFDNLCTEREFGDFELECEWKIAPRSDSGIYLRGVPQVQIWDPYTPPVEGGREVGSGGLYNNQQHPSRPLVRADRPVGEWNHFRVVMVGERVHVFLNGQLVVQDTVLENYWDRTRPVPARGPIELQAHATPVWFRELWVREIPSR</sequence>
<dbReference type="AlphaFoldDB" id="A0A6M1RCN0"/>
<dbReference type="Gene3D" id="2.60.120.560">
    <property type="entry name" value="Exo-inulinase, domain 1"/>
    <property type="match status" value="2"/>
</dbReference>